<protein>
    <submittedName>
        <fullName evidence="3">Response regulator</fullName>
    </submittedName>
</protein>
<dbReference type="PROSITE" id="PS50110">
    <property type="entry name" value="RESPONSE_REGULATORY"/>
    <property type="match status" value="1"/>
</dbReference>
<feature type="domain" description="Response regulatory" evidence="2">
    <location>
        <begin position="6"/>
        <end position="126"/>
    </location>
</feature>
<proteinExistence type="predicted"/>
<dbReference type="SUPFAM" id="SSF52172">
    <property type="entry name" value="CheY-like"/>
    <property type="match status" value="1"/>
</dbReference>
<feature type="modified residue" description="4-aspartylphosphate" evidence="1">
    <location>
        <position position="59"/>
    </location>
</feature>
<gene>
    <name evidence="3" type="ORF">J2I46_32390</name>
</gene>
<dbReference type="Proteomes" id="UP000664628">
    <property type="component" value="Unassembled WGS sequence"/>
</dbReference>
<dbReference type="InterPro" id="IPR011006">
    <property type="entry name" value="CheY-like_superfamily"/>
</dbReference>
<dbReference type="PANTHER" id="PTHR44520">
    <property type="entry name" value="RESPONSE REGULATOR RCP1-RELATED"/>
    <property type="match status" value="1"/>
</dbReference>
<name>A0ABS3JTH4_9BACT</name>
<organism evidence="3 4">
    <name type="scientific">Fibrella forsythiae</name>
    <dbReference type="NCBI Taxonomy" id="2817061"/>
    <lineage>
        <taxon>Bacteria</taxon>
        <taxon>Pseudomonadati</taxon>
        <taxon>Bacteroidota</taxon>
        <taxon>Cytophagia</taxon>
        <taxon>Cytophagales</taxon>
        <taxon>Spirosomataceae</taxon>
        <taxon>Fibrella</taxon>
    </lineage>
</organism>
<sequence length="133" mass="14919">MKQSRQLWVIDDDEDEHFLIRAALAHLFPGVRLVSFYSGEAFVNHLTQTELVPRLVLLDLNMPGFNGFDTLLATRMHLTGTQLPVIMLTNSANQEDKALALKLGANEFCTKSGDMAIFETLLRRLVADFGLLD</sequence>
<dbReference type="RefSeq" id="WP_207333266.1">
    <property type="nucleotide sequence ID" value="NZ_JAFMYW010000034.1"/>
</dbReference>
<dbReference type="SMART" id="SM00448">
    <property type="entry name" value="REC"/>
    <property type="match status" value="1"/>
</dbReference>
<evidence type="ECO:0000256" key="1">
    <source>
        <dbReference type="PROSITE-ProRule" id="PRU00169"/>
    </source>
</evidence>
<dbReference type="EMBL" id="JAFMYW010000034">
    <property type="protein sequence ID" value="MBO0953314.1"/>
    <property type="molecule type" value="Genomic_DNA"/>
</dbReference>
<dbReference type="InterPro" id="IPR001789">
    <property type="entry name" value="Sig_transdc_resp-reg_receiver"/>
</dbReference>
<keyword evidence="1" id="KW-0597">Phosphoprotein</keyword>
<reference evidence="3 4" key="1">
    <citation type="submission" date="2021-03" db="EMBL/GenBank/DDBJ databases">
        <title>Fibrella sp. HMF5405 genome sequencing and assembly.</title>
        <authorList>
            <person name="Kang H."/>
            <person name="Kim H."/>
            <person name="Bae S."/>
            <person name="Joh K."/>
        </authorList>
    </citation>
    <scope>NUCLEOTIDE SEQUENCE [LARGE SCALE GENOMIC DNA]</scope>
    <source>
        <strain evidence="3 4">HMF5405</strain>
    </source>
</reference>
<dbReference type="Pfam" id="PF00072">
    <property type="entry name" value="Response_reg"/>
    <property type="match status" value="1"/>
</dbReference>
<comment type="caution">
    <text evidence="3">The sequence shown here is derived from an EMBL/GenBank/DDBJ whole genome shotgun (WGS) entry which is preliminary data.</text>
</comment>
<evidence type="ECO:0000313" key="4">
    <source>
        <dbReference type="Proteomes" id="UP000664628"/>
    </source>
</evidence>
<dbReference type="InterPro" id="IPR052893">
    <property type="entry name" value="TCS_response_regulator"/>
</dbReference>
<keyword evidence="4" id="KW-1185">Reference proteome</keyword>
<evidence type="ECO:0000259" key="2">
    <source>
        <dbReference type="PROSITE" id="PS50110"/>
    </source>
</evidence>
<dbReference type="Gene3D" id="3.40.50.2300">
    <property type="match status" value="1"/>
</dbReference>
<accession>A0ABS3JTH4</accession>
<evidence type="ECO:0000313" key="3">
    <source>
        <dbReference type="EMBL" id="MBO0953314.1"/>
    </source>
</evidence>